<sequence length="275" mass="31340">MRQNQYLVVGGSGEAGRSAITCLKEKDPSAFIITSTTTNEPVSNADLTFFDKKAEPGLSEKILADLKTHNLSPEFKALIYTPALGEVGFPIIESNPQQIKETLAICLDPLLALEKSLQPELTIAYSAFYWLKHTLAFYGSMGVAKYKADLWALENPKKRKIIRAGTFFSKSVRGISIVLQRTMKKTNNPDLLTLKSRFEASDQKFIDFFLTYAWEHEKEEFQNQFKTPYRPTERKDLSRGLELALNSNEPITTVLGDWSWKESELPKVPEWFRQF</sequence>
<dbReference type="OrthoDB" id="342055at2"/>
<evidence type="ECO:0000313" key="2">
    <source>
        <dbReference type="Proteomes" id="UP000297891"/>
    </source>
</evidence>
<accession>A0A2M9Y6P7</accession>
<evidence type="ECO:0000313" key="1">
    <source>
        <dbReference type="EMBL" id="TGK95771.1"/>
    </source>
</evidence>
<comment type="caution">
    <text evidence="1">The sequence shown here is derived from an EMBL/GenBank/DDBJ whole genome shotgun (WGS) entry which is preliminary data.</text>
</comment>
<organism evidence="1 2">
    <name type="scientific">Leptospira brenneri</name>
    <dbReference type="NCBI Taxonomy" id="2023182"/>
    <lineage>
        <taxon>Bacteria</taxon>
        <taxon>Pseudomonadati</taxon>
        <taxon>Spirochaetota</taxon>
        <taxon>Spirochaetia</taxon>
        <taxon>Leptospirales</taxon>
        <taxon>Leptospiraceae</taxon>
        <taxon>Leptospira</taxon>
    </lineage>
</organism>
<reference evidence="1" key="1">
    <citation type="journal article" date="2019" name="PLoS Negl. Trop. Dis.">
        <title>Revisiting the worldwide diversity of Leptospira species in the environment.</title>
        <authorList>
            <person name="Vincent A.T."/>
            <person name="Schiettekatte O."/>
            <person name="Bourhy P."/>
            <person name="Veyrier F.J."/>
            <person name="Picardeau M."/>
        </authorList>
    </citation>
    <scope>NUCLEOTIDE SEQUENCE [LARGE SCALE GENOMIC DNA]</scope>
    <source>
        <strain evidence="1">201800277</strain>
    </source>
</reference>
<dbReference type="RefSeq" id="WP_100789261.1">
    <property type="nucleotide sequence ID" value="NZ_NPDQ01000001.1"/>
</dbReference>
<protein>
    <recommendedName>
        <fullName evidence="3">SDR family NAD(P)-dependent oxidoreductase</fullName>
    </recommendedName>
</protein>
<dbReference type="EMBL" id="RQFP01000001">
    <property type="protein sequence ID" value="TGK95771.1"/>
    <property type="molecule type" value="Genomic_DNA"/>
</dbReference>
<keyword evidence="2" id="KW-1185">Reference proteome</keyword>
<gene>
    <name evidence="1" type="ORF">EHQ30_03830</name>
</gene>
<proteinExistence type="predicted"/>
<dbReference type="AlphaFoldDB" id="A0A2M9Y6P7"/>
<dbReference type="Proteomes" id="UP000297891">
    <property type="component" value="Unassembled WGS sequence"/>
</dbReference>
<evidence type="ECO:0008006" key="3">
    <source>
        <dbReference type="Google" id="ProtNLM"/>
    </source>
</evidence>
<name>A0A2M9Y6P7_9LEPT</name>